<protein>
    <submittedName>
        <fullName evidence="1">Uncharacterized protein</fullName>
    </submittedName>
</protein>
<evidence type="ECO:0000313" key="1">
    <source>
        <dbReference type="EnsemblMetazoa" id="GPPI024479-PA"/>
    </source>
</evidence>
<reference evidence="2" key="1">
    <citation type="submission" date="2015-01" db="EMBL/GenBank/DDBJ databases">
        <authorList>
            <person name="Aksoy S."/>
            <person name="Warren W."/>
            <person name="Wilson R.K."/>
        </authorList>
    </citation>
    <scope>NUCLEOTIDE SEQUENCE [LARGE SCALE GENOMIC DNA]</scope>
    <source>
        <strain evidence="2">IAEA</strain>
    </source>
</reference>
<dbReference type="EnsemblMetazoa" id="GPPI024479-RA">
    <property type="protein sequence ID" value="GPPI024479-PA"/>
    <property type="gene ID" value="GPPI024479"/>
</dbReference>
<reference evidence="1" key="2">
    <citation type="submission" date="2020-05" db="UniProtKB">
        <authorList>
            <consortium name="EnsemblMetazoa"/>
        </authorList>
    </citation>
    <scope>IDENTIFICATION</scope>
    <source>
        <strain evidence="1">IAEA</strain>
    </source>
</reference>
<dbReference type="VEuPathDB" id="VectorBase:GPPI024479"/>
<sequence length="153" mass="17570">MEFSKQSKLSSRRTKQRHMLLETTLKLVVYIKGLIQYVALSQLQADFDLGENEKDLKPSEEKRALIEGHSRAKADFKILIETTNNVYFNNQILWYDKNREKSSINTTTTTHLYFPINNTTTGPFSITIRIHIDGSTTLCIHSICFKQGSKGAR</sequence>
<dbReference type="EMBL" id="JXJN01011294">
    <property type="status" value="NOT_ANNOTATED_CDS"/>
    <property type="molecule type" value="Genomic_DNA"/>
</dbReference>
<dbReference type="AlphaFoldDB" id="A0A1B0BB46"/>
<keyword evidence="2" id="KW-1185">Reference proteome</keyword>
<dbReference type="Proteomes" id="UP000092460">
    <property type="component" value="Unassembled WGS sequence"/>
</dbReference>
<accession>A0A1B0BB46</accession>
<organism evidence="1 2">
    <name type="scientific">Glossina palpalis gambiensis</name>
    <dbReference type="NCBI Taxonomy" id="67801"/>
    <lineage>
        <taxon>Eukaryota</taxon>
        <taxon>Metazoa</taxon>
        <taxon>Ecdysozoa</taxon>
        <taxon>Arthropoda</taxon>
        <taxon>Hexapoda</taxon>
        <taxon>Insecta</taxon>
        <taxon>Pterygota</taxon>
        <taxon>Neoptera</taxon>
        <taxon>Endopterygota</taxon>
        <taxon>Diptera</taxon>
        <taxon>Brachycera</taxon>
        <taxon>Muscomorpha</taxon>
        <taxon>Hippoboscoidea</taxon>
        <taxon>Glossinidae</taxon>
        <taxon>Glossina</taxon>
    </lineage>
</organism>
<name>A0A1B0BB46_9MUSC</name>
<evidence type="ECO:0000313" key="2">
    <source>
        <dbReference type="Proteomes" id="UP000092460"/>
    </source>
</evidence>
<proteinExistence type="predicted"/>